<dbReference type="STRING" id="310780.SAMN05216267_1015175"/>
<dbReference type="FunFam" id="3.30.830.10:FF:000008">
    <property type="entry name" value="Mitochondrial-processing peptidase subunit beta"/>
    <property type="match status" value="1"/>
</dbReference>
<protein>
    <submittedName>
        <fullName evidence="5">Predicted Zn-dependent peptidase</fullName>
    </submittedName>
</protein>
<feature type="domain" description="Peptidase M16 C-terminal" evidence="4">
    <location>
        <begin position="203"/>
        <end position="384"/>
    </location>
</feature>
<dbReference type="GO" id="GO:0004222">
    <property type="term" value="F:metalloendopeptidase activity"/>
    <property type="evidence" value="ECO:0007669"/>
    <property type="project" value="InterPro"/>
</dbReference>
<dbReference type="Pfam" id="PF05193">
    <property type="entry name" value="Peptidase_M16_C"/>
    <property type="match status" value="1"/>
</dbReference>
<dbReference type="GO" id="GO:0046872">
    <property type="term" value="F:metal ion binding"/>
    <property type="evidence" value="ECO:0007669"/>
    <property type="project" value="InterPro"/>
</dbReference>
<dbReference type="Gene3D" id="3.30.830.10">
    <property type="entry name" value="Metalloenzyme, LuxS/M16 peptidase-like"/>
    <property type="match status" value="2"/>
</dbReference>
<evidence type="ECO:0000256" key="1">
    <source>
        <dbReference type="ARBA" id="ARBA00007261"/>
    </source>
</evidence>
<evidence type="ECO:0000313" key="5">
    <source>
        <dbReference type="EMBL" id="SEO02880.1"/>
    </source>
</evidence>
<accession>A0A1H8LCG8</accession>
<dbReference type="InterPro" id="IPR011765">
    <property type="entry name" value="Pept_M16_N"/>
</dbReference>
<sequence>MTTRSTAVTARPSTKGRAVRTRATRTRTLLPGTDGTGTVRRSVLPGGLRVVTETLPTVRSATFGIWAGVGSRDETPALNGATHYLEHLLFKGTQRRSALDISSAIDAVGGEMNAFTAKEYTCYYARVLDTDLPLAIDVVSDMLTGSLIRQEDLDAERGVVLEEIAMTEDDPGDQVHDLFTTALLGDSPLGRPVLGTVETINALTRDQVARFYRKHYDPTRLVVAAAGNIDHATVVRQVRRAFERAGALGDAEAEPQAPRGGLRTLRAAGNVEILDRRTEQAHVVLGMPGLARNDDRRWALSVLNAALGGGMSSRLFQEVREKRGLAYSVYSYTSAYADCGMFGVYAGCQPRRVPEVLKICRDELQQVAEHGLDDEELRRAIGQLSGSTVLGLEDTGALMNRIGKSELCWGEQLSVDDLLARIAAVTPDEVRAVARDVLGQRPSLAVIGPVKDKQAARLHDALA</sequence>
<evidence type="ECO:0000256" key="2">
    <source>
        <dbReference type="RuleBase" id="RU004447"/>
    </source>
</evidence>
<name>A0A1H8LCG8_9ACTN</name>
<dbReference type="GO" id="GO:0006508">
    <property type="term" value="P:proteolysis"/>
    <property type="evidence" value="ECO:0007669"/>
    <property type="project" value="InterPro"/>
</dbReference>
<dbReference type="Proteomes" id="UP000181951">
    <property type="component" value="Unassembled WGS sequence"/>
</dbReference>
<dbReference type="PANTHER" id="PTHR11851">
    <property type="entry name" value="METALLOPROTEASE"/>
    <property type="match status" value="1"/>
</dbReference>
<dbReference type="PROSITE" id="PS00143">
    <property type="entry name" value="INSULINASE"/>
    <property type="match status" value="1"/>
</dbReference>
<reference evidence="5 6" key="1">
    <citation type="submission" date="2016-10" db="EMBL/GenBank/DDBJ databases">
        <authorList>
            <person name="de Groot N.N."/>
        </authorList>
    </citation>
    <scope>NUCLEOTIDE SEQUENCE [LARGE SCALE GENOMIC DNA]</scope>
    <source>
        <strain evidence="5 6">CGMCC 4.2026</strain>
    </source>
</reference>
<comment type="similarity">
    <text evidence="1 2">Belongs to the peptidase M16 family.</text>
</comment>
<evidence type="ECO:0000259" key="3">
    <source>
        <dbReference type="Pfam" id="PF00675"/>
    </source>
</evidence>
<dbReference type="InterPro" id="IPR011249">
    <property type="entry name" value="Metalloenz_LuxS/M16"/>
</dbReference>
<dbReference type="Pfam" id="PF00675">
    <property type="entry name" value="Peptidase_M16"/>
    <property type="match status" value="1"/>
</dbReference>
<organism evidence="5 6">
    <name type="scientific">Actinacidiphila rubida</name>
    <dbReference type="NCBI Taxonomy" id="310780"/>
    <lineage>
        <taxon>Bacteria</taxon>
        <taxon>Bacillati</taxon>
        <taxon>Actinomycetota</taxon>
        <taxon>Actinomycetes</taxon>
        <taxon>Kitasatosporales</taxon>
        <taxon>Streptomycetaceae</taxon>
        <taxon>Actinacidiphila</taxon>
    </lineage>
</organism>
<evidence type="ECO:0000313" key="6">
    <source>
        <dbReference type="Proteomes" id="UP000181951"/>
    </source>
</evidence>
<keyword evidence="6" id="KW-1185">Reference proteome</keyword>
<dbReference type="PANTHER" id="PTHR11851:SF49">
    <property type="entry name" value="MITOCHONDRIAL-PROCESSING PEPTIDASE SUBUNIT ALPHA"/>
    <property type="match status" value="1"/>
</dbReference>
<dbReference type="AlphaFoldDB" id="A0A1H8LCG8"/>
<dbReference type="InterPro" id="IPR007863">
    <property type="entry name" value="Peptidase_M16_C"/>
</dbReference>
<dbReference type="OrthoDB" id="9811314at2"/>
<dbReference type="SUPFAM" id="SSF63411">
    <property type="entry name" value="LuxS/MPP-like metallohydrolase"/>
    <property type="match status" value="2"/>
</dbReference>
<dbReference type="InterPro" id="IPR001431">
    <property type="entry name" value="Pept_M16_Zn_BS"/>
</dbReference>
<dbReference type="EMBL" id="FODD01000015">
    <property type="protein sequence ID" value="SEO02880.1"/>
    <property type="molecule type" value="Genomic_DNA"/>
</dbReference>
<feature type="domain" description="Peptidase M16 N-terminal" evidence="3">
    <location>
        <begin position="49"/>
        <end position="196"/>
    </location>
</feature>
<dbReference type="InterPro" id="IPR050361">
    <property type="entry name" value="MPP/UQCRC_Complex"/>
</dbReference>
<proteinExistence type="inferred from homology"/>
<dbReference type="RefSeq" id="WP_075017062.1">
    <property type="nucleotide sequence ID" value="NZ_FODD01000015.1"/>
</dbReference>
<evidence type="ECO:0000259" key="4">
    <source>
        <dbReference type="Pfam" id="PF05193"/>
    </source>
</evidence>
<gene>
    <name evidence="5" type="ORF">SAMN05216267_1015175</name>
</gene>